<keyword evidence="10" id="KW-0862">Zinc</keyword>
<evidence type="ECO:0000256" key="14">
    <source>
        <dbReference type="ARBA" id="ARBA00023235"/>
    </source>
</evidence>
<dbReference type="GO" id="GO:0000724">
    <property type="term" value="P:double-strand break repair via homologous recombination"/>
    <property type="evidence" value="ECO:0007669"/>
    <property type="project" value="TreeGrafter"/>
</dbReference>
<keyword evidence="14" id="KW-0413">Isomerase</keyword>
<dbReference type="Pfam" id="PF00271">
    <property type="entry name" value="Helicase_C"/>
    <property type="match status" value="2"/>
</dbReference>
<evidence type="ECO:0000256" key="3">
    <source>
        <dbReference type="ARBA" id="ARBA00005446"/>
    </source>
</evidence>
<keyword evidence="9" id="KW-0347">Helicase</keyword>
<evidence type="ECO:0000256" key="6">
    <source>
        <dbReference type="ARBA" id="ARBA00022741"/>
    </source>
</evidence>
<dbReference type="InterPro" id="IPR011545">
    <property type="entry name" value="DEAD/DEAH_box_helicase_dom"/>
</dbReference>
<dbReference type="InterPro" id="IPR032284">
    <property type="entry name" value="RecQ_Zn-bd"/>
</dbReference>
<comment type="caution">
    <text evidence="27">The sequence shown here is derived from an EMBL/GenBank/DDBJ whole genome shotgun (WGS) entry which is preliminary data.</text>
</comment>
<evidence type="ECO:0000256" key="4">
    <source>
        <dbReference type="ARBA" id="ARBA00022705"/>
    </source>
</evidence>
<dbReference type="InterPro" id="IPR027417">
    <property type="entry name" value="P-loop_NTPase"/>
</dbReference>
<dbReference type="InterPro" id="IPR002121">
    <property type="entry name" value="HRDC_dom"/>
</dbReference>
<feature type="compositionally biased region" description="Polar residues" evidence="23">
    <location>
        <begin position="31"/>
        <end position="46"/>
    </location>
</feature>
<evidence type="ECO:0000256" key="15">
    <source>
        <dbReference type="ARBA" id="ARBA00023242"/>
    </source>
</evidence>
<dbReference type="SUPFAM" id="SSF52540">
    <property type="entry name" value="P-loop containing nucleoside triphosphate hydrolases"/>
    <property type="match status" value="3"/>
</dbReference>
<dbReference type="PROSITE" id="PS50967">
    <property type="entry name" value="HRDC"/>
    <property type="match status" value="1"/>
</dbReference>
<keyword evidence="15" id="KW-0539">Nucleus</keyword>
<dbReference type="Gene3D" id="1.10.150.80">
    <property type="entry name" value="HRDC domain"/>
    <property type="match status" value="1"/>
</dbReference>
<comment type="cofactor">
    <cofactor evidence="1">
        <name>Zn(2+)</name>
        <dbReference type="ChEBI" id="CHEBI:29105"/>
    </cofactor>
</comment>
<feature type="domain" description="Helicase C-terminal" evidence="26">
    <location>
        <begin position="795"/>
        <end position="939"/>
    </location>
</feature>
<dbReference type="InterPro" id="IPR018982">
    <property type="entry name" value="RQC_domain"/>
</dbReference>
<feature type="domain" description="Helicase C-terminal" evidence="26">
    <location>
        <begin position="1066"/>
        <end position="1208"/>
    </location>
</feature>
<dbReference type="Pfam" id="PF00570">
    <property type="entry name" value="HRDC"/>
    <property type="match status" value="1"/>
</dbReference>
<evidence type="ECO:0000259" key="25">
    <source>
        <dbReference type="PROSITE" id="PS51192"/>
    </source>
</evidence>
<evidence type="ECO:0000313" key="27">
    <source>
        <dbReference type="EMBL" id="PCG79641.1"/>
    </source>
</evidence>
<keyword evidence="6" id="KW-0547">Nucleotide-binding</keyword>
<keyword evidence="12" id="KW-0238">DNA-binding</keyword>
<comment type="catalytic activity">
    <reaction evidence="19">
        <text>ATP + H2O = ADP + phosphate + H(+)</text>
        <dbReference type="Rhea" id="RHEA:13065"/>
        <dbReference type="ChEBI" id="CHEBI:15377"/>
        <dbReference type="ChEBI" id="CHEBI:15378"/>
        <dbReference type="ChEBI" id="CHEBI:30616"/>
        <dbReference type="ChEBI" id="CHEBI:43474"/>
        <dbReference type="ChEBI" id="CHEBI:456216"/>
    </reaction>
</comment>
<feature type="domain" description="HRDC" evidence="24">
    <location>
        <begin position="1393"/>
        <end position="1473"/>
    </location>
</feature>
<evidence type="ECO:0000256" key="7">
    <source>
        <dbReference type="ARBA" id="ARBA00022763"/>
    </source>
</evidence>
<dbReference type="Gene3D" id="3.40.50.300">
    <property type="entry name" value="P-loop containing nucleotide triphosphate hydrolases"/>
    <property type="match status" value="4"/>
</dbReference>
<evidence type="ECO:0000259" key="26">
    <source>
        <dbReference type="PROSITE" id="PS51194"/>
    </source>
</evidence>
<evidence type="ECO:0000256" key="17">
    <source>
        <dbReference type="ARBA" id="ARBA00034808"/>
    </source>
</evidence>
<dbReference type="SMART" id="SM00956">
    <property type="entry name" value="RQC"/>
    <property type="match status" value="1"/>
</dbReference>
<dbReference type="GO" id="GO:0005737">
    <property type="term" value="C:cytoplasm"/>
    <property type="evidence" value="ECO:0007669"/>
    <property type="project" value="TreeGrafter"/>
</dbReference>
<evidence type="ECO:0000256" key="22">
    <source>
        <dbReference type="ARBA" id="ARBA00076271"/>
    </source>
</evidence>
<feature type="domain" description="Helicase ATP-binding" evidence="25">
    <location>
        <begin position="946"/>
        <end position="1036"/>
    </location>
</feature>
<dbReference type="GO" id="GO:0009378">
    <property type="term" value="F:four-way junction helicase activity"/>
    <property type="evidence" value="ECO:0007669"/>
    <property type="project" value="TreeGrafter"/>
</dbReference>
<dbReference type="SMART" id="SM00490">
    <property type="entry name" value="HELICc"/>
    <property type="match status" value="2"/>
</dbReference>
<dbReference type="Pfam" id="PF09382">
    <property type="entry name" value="RQC"/>
    <property type="match status" value="1"/>
</dbReference>
<feature type="compositionally biased region" description="Low complexity" evidence="23">
    <location>
        <begin position="1548"/>
        <end position="1568"/>
    </location>
</feature>
<evidence type="ECO:0000259" key="24">
    <source>
        <dbReference type="PROSITE" id="PS50967"/>
    </source>
</evidence>
<dbReference type="EC" id="5.6.2.4" evidence="17"/>
<keyword evidence="5" id="KW-0479">Metal-binding</keyword>
<gene>
    <name evidence="27" type="ORF">B5V51_14729</name>
</gene>
<dbReference type="PANTHER" id="PTHR13710">
    <property type="entry name" value="DNA HELICASE RECQ FAMILY MEMBER"/>
    <property type="match status" value="1"/>
</dbReference>
<dbReference type="GO" id="GO:0005694">
    <property type="term" value="C:chromosome"/>
    <property type="evidence" value="ECO:0007669"/>
    <property type="project" value="TreeGrafter"/>
</dbReference>
<dbReference type="InterPro" id="IPR010997">
    <property type="entry name" value="HRDC-like_sf"/>
</dbReference>
<evidence type="ECO:0000256" key="18">
    <source>
        <dbReference type="ARBA" id="ARBA00044542"/>
    </source>
</evidence>
<feature type="compositionally biased region" description="Basic residues" evidence="23">
    <location>
        <begin position="358"/>
        <end position="368"/>
    </location>
</feature>
<feature type="compositionally biased region" description="Basic and acidic residues" evidence="23">
    <location>
        <begin position="118"/>
        <end position="148"/>
    </location>
</feature>
<protein>
    <recommendedName>
        <fullName evidence="20">RecQ-like DNA helicase BLM</fullName>
        <ecNumber evidence="17">5.6.2.4</ecNumber>
    </recommendedName>
    <alternativeName>
        <fullName evidence="21">Bloom syndrome protein homolog</fullName>
    </alternativeName>
    <alternativeName>
        <fullName evidence="18">DNA 3'-5' helicase BLM</fullName>
    </alternativeName>
    <alternativeName>
        <fullName evidence="22">RecQ helicase homolog</fullName>
    </alternativeName>
</protein>
<keyword evidence="7" id="KW-0227">DNA damage</keyword>
<feature type="region of interest" description="Disordered" evidence="23">
    <location>
        <begin position="342"/>
        <end position="389"/>
    </location>
</feature>
<dbReference type="InterPro" id="IPR044876">
    <property type="entry name" value="HRDC_dom_sf"/>
</dbReference>
<dbReference type="GO" id="GO:0005634">
    <property type="term" value="C:nucleus"/>
    <property type="evidence" value="ECO:0007669"/>
    <property type="project" value="UniProtKB-SubCell"/>
</dbReference>
<dbReference type="GO" id="GO:0006260">
    <property type="term" value="P:DNA replication"/>
    <property type="evidence" value="ECO:0007669"/>
    <property type="project" value="UniProtKB-KW"/>
</dbReference>
<dbReference type="PROSITE" id="PS51194">
    <property type="entry name" value="HELICASE_CTER"/>
    <property type="match status" value="2"/>
</dbReference>
<dbReference type="GO" id="GO:0043138">
    <property type="term" value="F:3'-5' DNA helicase activity"/>
    <property type="evidence" value="ECO:0007669"/>
    <property type="project" value="UniProtKB-EC"/>
</dbReference>
<dbReference type="InterPro" id="IPR004589">
    <property type="entry name" value="DNA_helicase_ATP-dep_RecQ"/>
</dbReference>
<dbReference type="GO" id="GO:0016787">
    <property type="term" value="F:hydrolase activity"/>
    <property type="evidence" value="ECO:0007669"/>
    <property type="project" value="UniProtKB-KW"/>
</dbReference>
<feature type="region of interest" description="Disordered" evidence="23">
    <location>
        <begin position="1481"/>
        <end position="1603"/>
    </location>
</feature>
<evidence type="ECO:0000256" key="19">
    <source>
        <dbReference type="ARBA" id="ARBA00049360"/>
    </source>
</evidence>
<keyword evidence="4" id="KW-0235">DNA replication</keyword>
<feature type="compositionally biased region" description="Polar residues" evidence="23">
    <location>
        <begin position="342"/>
        <end position="355"/>
    </location>
</feature>
<dbReference type="SUPFAM" id="SSF47819">
    <property type="entry name" value="HRDC-like"/>
    <property type="match status" value="1"/>
</dbReference>
<dbReference type="Gene3D" id="1.10.10.10">
    <property type="entry name" value="Winged helix-like DNA-binding domain superfamily/Winged helix DNA-binding domain"/>
    <property type="match status" value="1"/>
</dbReference>
<feature type="compositionally biased region" description="Basic residues" evidence="23">
    <location>
        <begin position="1515"/>
        <end position="1543"/>
    </location>
</feature>
<comment type="catalytic activity">
    <reaction evidence="16">
        <text>Couples ATP hydrolysis with the unwinding of duplex DNA by translocating in the 3'-5' direction.</text>
        <dbReference type="EC" id="5.6.2.4"/>
    </reaction>
</comment>
<organism evidence="27">
    <name type="scientific">Heliothis virescens</name>
    <name type="common">Tobacco budworm moth</name>
    <dbReference type="NCBI Taxonomy" id="7102"/>
    <lineage>
        <taxon>Eukaryota</taxon>
        <taxon>Metazoa</taxon>
        <taxon>Ecdysozoa</taxon>
        <taxon>Arthropoda</taxon>
        <taxon>Hexapoda</taxon>
        <taxon>Insecta</taxon>
        <taxon>Pterygota</taxon>
        <taxon>Neoptera</taxon>
        <taxon>Endopterygota</taxon>
        <taxon>Lepidoptera</taxon>
        <taxon>Glossata</taxon>
        <taxon>Ditrysia</taxon>
        <taxon>Noctuoidea</taxon>
        <taxon>Noctuidae</taxon>
        <taxon>Heliothinae</taxon>
        <taxon>Heliothis</taxon>
    </lineage>
</organism>
<evidence type="ECO:0000256" key="16">
    <source>
        <dbReference type="ARBA" id="ARBA00034617"/>
    </source>
</evidence>
<feature type="compositionally biased region" description="Polar residues" evidence="23">
    <location>
        <begin position="56"/>
        <end position="74"/>
    </location>
</feature>
<reference evidence="27" key="1">
    <citation type="submission" date="2017-09" db="EMBL/GenBank/DDBJ databases">
        <title>Contemporary evolution of a Lepidopteran species, Heliothis virescens, in response to modern agricultural practices.</title>
        <authorList>
            <person name="Fritz M.L."/>
            <person name="Deyonke A.M."/>
            <person name="Papanicolaou A."/>
            <person name="Micinski S."/>
            <person name="Westbrook J."/>
            <person name="Gould F."/>
        </authorList>
    </citation>
    <scope>NUCLEOTIDE SEQUENCE [LARGE SCALE GENOMIC DNA]</scope>
    <source>
        <strain evidence="27">HvINT-</strain>
        <tissue evidence="27">Whole body</tissue>
    </source>
</reference>
<dbReference type="EMBL" id="NWSH01000093">
    <property type="protein sequence ID" value="PCG79641.1"/>
    <property type="molecule type" value="Genomic_DNA"/>
</dbReference>
<feature type="domain" description="Helicase ATP-binding" evidence="25">
    <location>
        <begin position="590"/>
        <end position="765"/>
    </location>
</feature>
<dbReference type="PANTHER" id="PTHR13710:SF153">
    <property type="entry name" value="RECQ-LIKE DNA HELICASE BLM"/>
    <property type="match status" value="1"/>
</dbReference>
<dbReference type="SMART" id="SM00487">
    <property type="entry name" value="DEXDc"/>
    <property type="match status" value="1"/>
</dbReference>
<evidence type="ECO:0000256" key="23">
    <source>
        <dbReference type="SAM" id="MobiDB-lite"/>
    </source>
</evidence>
<dbReference type="CDD" id="cd18794">
    <property type="entry name" value="SF2_C_RecQ"/>
    <property type="match status" value="2"/>
</dbReference>
<feature type="region of interest" description="Disordered" evidence="23">
    <location>
        <begin position="297"/>
        <end position="316"/>
    </location>
</feature>
<keyword evidence="11" id="KW-0067">ATP-binding</keyword>
<evidence type="ECO:0000256" key="12">
    <source>
        <dbReference type="ARBA" id="ARBA00023125"/>
    </source>
</evidence>
<dbReference type="GO" id="GO:0007131">
    <property type="term" value="P:reciprocal meiotic recombination"/>
    <property type="evidence" value="ECO:0007669"/>
    <property type="project" value="UniProtKB-ARBA"/>
</dbReference>
<dbReference type="FunFam" id="3.40.50.300:FF:001456">
    <property type="entry name" value="ATP-dependent DNA helicase"/>
    <property type="match status" value="1"/>
</dbReference>
<evidence type="ECO:0000256" key="20">
    <source>
        <dbReference type="ARBA" id="ARBA00073450"/>
    </source>
</evidence>
<comment type="subcellular location">
    <subcellularLocation>
        <location evidence="2">Nucleus</location>
    </subcellularLocation>
</comment>
<evidence type="ECO:0000256" key="2">
    <source>
        <dbReference type="ARBA" id="ARBA00004123"/>
    </source>
</evidence>
<evidence type="ECO:0000256" key="11">
    <source>
        <dbReference type="ARBA" id="ARBA00022840"/>
    </source>
</evidence>
<dbReference type="PROSITE" id="PS51192">
    <property type="entry name" value="HELICASE_ATP_BIND_1"/>
    <property type="match status" value="2"/>
</dbReference>
<sequence length="1603" mass="179852">MSRPQKRNPDLFLNQRTPPFKKTSDDKPVAVTNSKNTNGHQESPSLLPSFRKPVNSGISPLTHVNNIQDDNQSNDLFDMDVDDMQDLPIAFNNKTKSRTPDKNRKSIRISTTPTPPKNKPELKKDNNKKTLKTPEKTSPSKDKDPLRNIKLDESLSGFLEKVAKHPALISNKNGIQQKHKEQCKELYIDLLEKIFSAFDKIPNCIKEKFPGYNKRIYAKIKQLKCKLKVVLTEPDSVSSKVDDNDCENKLSNGTTDNTCNGSSSPSLLSKYNDDMDDFDLESSLIHKKVAKCVLNETKDPGTSTSTPDFATFNKGPRNELLPKKSLSFDAFSPLNNSSKLETSCQSEAETSTTEQAKGKGKFVFKKPSRLTLEENKATPNKDIPSSTAERLRNASERLKPLATTEAPKCAPVAASSVDFQPPQFSKSSLLNMNRPSMDSVKEIEEESDPMDDYEVPIDMDDETDILPEASANVINISDSVASTSNVNDVNSVIDIPVDEDGWPEYRPEDFEEKLEVSGNEESQVVNLMDNSVVAEKPKYEGMGDFHAGTQNDGITGEFDGLDYPHSAMMMEVFQERFGLKSFRPNQLQVINAMLLGHDCFVLMPTGGGKSLCYQLPAILMPGVTIVISPLKSLILDQVNKLLSLDIPAAHMSGDVSLATCDEIYHKLSLREPLIKLLYVTPEKISNSPKFQSMLSALYSRGKLARFVIDEAHCVSQWGHDFRPDYKRLSILRTLFPTTNIIALTATATPRVRMDILHQLQVKQCKWFLSSFNRPNLAYQILEKKPKSINQDVATIIKQKFFRVSGIVYCLSRKECEKLSEDLRKSGIKAAPYHAGLSDKKREEVQAGWVADRYNVICATIAFGMGVDKADVRYVIHHSMPKSVEGYYQEAGRAGRDGDTAHCLLYYSYCDVVRYRRLLDTHMSGDVSLATCDEIYHKLSLREPLIKLLYVTPEKISNSPKFQSMLSALYSRGKLARFVIDEAHCVSQWGHDFRPDYKRLSILRTLFPTTNIIALTATATPRVRMDILHQLQVKQCKWFLSSFNRPNLAYQILEKKPKSINQDVATIIKQKFFRVSGIVYCLSRKECEKLSEDLRKSGIKAAPYHAGLSDKKREEVQAGWVADRYNVICATIAFGMGVDKADVRYVIHHSMPKSVEGYYQEAGRAGRDGDTAHCLLYYSYCDVVRYRRLLDMERNTTAEAKRVHIENLLRMVEVCESVTECRRAQVLAYLGERFQRQQCVAQPETACDNCRAAHDYKPVDVTEECKLIARCVRESCGGRNSFTLLHLADAMRGSMQQRLQALHKSPIHGRCKSWHRGDPMRLVRQLVVRGLLAERLVVNNDIASAYVVLGPNVDKLMRGGLRIVFPMKVSGERRTETAAPAAQQDDSSVTALLKRLEERCYADLVEACREMASARGATLASVLPQAALKAMAARLPERADDMLALPYVTRANYHKYGEQLLHITSAYAIEKMGLLMQYQDELEEEQQKESHIDEGSDSDTDWSRLAASQQQSPASRGRRRGTYRGGVRKRYKRKAPSSAKKKAMRGAVAANRSTRGSSRASTRGASTSTGRGGNRLGSMPVPRGTSAQINTRPGVFNPSRLNLI</sequence>
<dbReference type="SMART" id="SM00341">
    <property type="entry name" value="HRDC"/>
    <property type="match status" value="1"/>
</dbReference>
<comment type="similarity">
    <text evidence="3">Belongs to the helicase family. RecQ subfamily.</text>
</comment>
<evidence type="ECO:0000256" key="9">
    <source>
        <dbReference type="ARBA" id="ARBA00022806"/>
    </source>
</evidence>
<dbReference type="Pfam" id="PF16124">
    <property type="entry name" value="RecQ_Zn_bind"/>
    <property type="match status" value="1"/>
</dbReference>
<evidence type="ECO:0000256" key="21">
    <source>
        <dbReference type="ARBA" id="ARBA00076065"/>
    </source>
</evidence>
<proteinExistence type="inferred from homology"/>
<keyword evidence="8" id="KW-0378">Hydrolase</keyword>
<dbReference type="GO" id="GO:0005524">
    <property type="term" value="F:ATP binding"/>
    <property type="evidence" value="ECO:0007669"/>
    <property type="project" value="UniProtKB-KW"/>
</dbReference>
<dbReference type="Pfam" id="PF00270">
    <property type="entry name" value="DEAD"/>
    <property type="match status" value="2"/>
</dbReference>
<dbReference type="InterPro" id="IPR014001">
    <property type="entry name" value="Helicase_ATP-bd"/>
</dbReference>
<dbReference type="PROSITE" id="PS00690">
    <property type="entry name" value="DEAH_ATP_HELICASE"/>
    <property type="match status" value="2"/>
</dbReference>
<evidence type="ECO:0000256" key="5">
    <source>
        <dbReference type="ARBA" id="ARBA00022723"/>
    </source>
</evidence>
<keyword evidence="13" id="KW-0234">DNA repair</keyword>
<dbReference type="FunFam" id="3.40.50.300:FF:000340">
    <property type="entry name" value="Bloom syndrome, RecQ helicase"/>
    <property type="match status" value="1"/>
</dbReference>
<name>A0A2A4K5Y0_HELVI</name>
<dbReference type="InterPro" id="IPR036388">
    <property type="entry name" value="WH-like_DNA-bd_sf"/>
</dbReference>
<evidence type="ECO:0000256" key="1">
    <source>
        <dbReference type="ARBA" id="ARBA00001947"/>
    </source>
</evidence>
<dbReference type="InterPro" id="IPR002464">
    <property type="entry name" value="DNA/RNA_helicase_DEAH_CS"/>
</dbReference>
<dbReference type="STRING" id="7102.A0A2A4K5Y0"/>
<dbReference type="FunFam" id="3.40.50.300:FF:000537">
    <property type="entry name" value="Bloom syndrome RecQ-like helicase"/>
    <property type="match status" value="1"/>
</dbReference>
<dbReference type="InterPro" id="IPR001650">
    <property type="entry name" value="Helicase_C-like"/>
</dbReference>
<feature type="region of interest" description="Disordered" evidence="23">
    <location>
        <begin position="1"/>
        <end position="148"/>
    </location>
</feature>
<evidence type="ECO:0000256" key="10">
    <source>
        <dbReference type="ARBA" id="ARBA00022833"/>
    </source>
</evidence>
<evidence type="ECO:0000256" key="8">
    <source>
        <dbReference type="ARBA" id="ARBA00022801"/>
    </source>
</evidence>
<dbReference type="NCBIfam" id="TIGR00614">
    <property type="entry name" value="recQ_fam"/>
    <property type="match status" value="2"/>
</dbReference>
<accession>A0A2A4K5Y0</accession>
<dbReference type="GO" id="GO:0046872">
    <property type="term" value="F:metal ion binding"/>
    <property type="evidence" value="ECO:0007669"/>
    <property type="project" value="UniProtKB-KW"/>
</dbReference>
<evidence type="ECO:0000256" key="13">
    <source>
        <dbReference type="ARBA" id="ARBA00023204"/>
    </source>
</evidence>
<dbReference type="GO" id="GO:0003677">
    <property type="term" value="F:DNA binding"/>
    <property type="evidence" value="ECO:0007669"/>
    <property type="project" value="UniProtKB-KW"/>
</dbReference>
<feature type="compositionally biased region" description="Basic and acidic residues" evidence="23">
    <location>
        <begin position="1484"/>
        <end position="1493"/>
    </location>
</feature>